<dbReference type="Proteomes" id="UP000216867">
    <property type="component" value="Unassembled WGS sequence"/>
</dbReference>
<evidence type="ECO:0000259" key="1">
    <source>
        <dbReference type="Pfam" id="PF01551"/>
    </source>
</evidence>
<gene>
    <name evidence="2" type="ORF">B8X04_10585</name>
</gene>
<reference evidence="2 3" key="1">
    <citation type="submission" date="2017-04" db="EMBL/GenBank/DDBJ databases">
        <title>Kefir bacterial isolates.</title>
        <authorList>
            <person name="Kim Y."/>
            <person name="Blasche S."/>
            <person name="Patil K.R."/>
        </authorList>
    </citation>
    <scope>NUCLEOTIDE SEQUENCE [LARGE SCALE GENOMIC DNA]</scope>
    <source>
        <strain evidence="2 3">OG2</strain>
    </source>
</reference>
<protein>
    <submittedName>
        <fullName evidence="2">Peptidase</fullName>
    </submittedName>
</protein>
<sequence length="212" mass="22457">MPAESSSDRSGAAIDCVYPFQGRWLVQNSPADRVPSHGTTLFGSAHAIDFVPVDAGGRSAPFTVAALLRTEVPEHFPGFGRRLCSPAHGAIIVVEDSLVDHRTHRGFPSLLYAASQRTRLAGGWRELAGNHIVIAVGSAFVVLCHLQQHSAMVVPGQSVTPGVPVARVGNSGNSTEPHVHVQAVDRLDFDNAQPVPMSFDGGMPRSGEIISV</sequence>
<dbReference type="InterPro" id="IPR011055">
    <property type="entry name" value="Dup_hybrid_motif"/>
</dbReference>
<organism evidence="2 3">
    <name type="scientific">Brevibacterium casei</name>
    <dbReference type="NCBI Taxonomy" id="33889"/>
    <lineage>
        <taxon>Bacteria</taxon>
        <taxon>Bacillati</taxon>
        <taxon>Actinomycetota</taxon>
        <taxon>Actinomycetes</taxon>
        <taxon>Micrococcales</taxon>
        <taxon>Brevibacteriaceae</taxon>
        <taxon>Brevibacterium</taxon>
    </lineage>
</organism>
<dbReference type="SUPFAM" id="SSF51261">
    <property type="entry name" value="Duplicated hybrid motif"/>
    <property type="match status" value="1"/>
</dbReference>
<accession>A0A269ZCL4</accession>
<dbReference type="Gene3D" id="2.70.70.10">
    <property type="entry name" value="Glucose Permease (Domain IIA)"/>
    <property type="match status" value="1"/>
</dbReference>
<feature type="domain" description="M23ase beta-sheet core" evidence="1">
    <location>
        <begin position="122"/>
        <end position="183"/>
    </location>
</feature>
<proteinExistence type="predicted"/>
<name>A0A269ZCL4_9MICO</name>
<dbReference type="InterPro" id="IPR016047">
    <property type="entry name" value="M23ase_b-sheet_dom"/>
</dbReference>
<evidence type="ECO:0000313" key="3">
    <source>
        <dbReference type="Proteomes" id="UP000216867"/>
    </source>
</evidence>
<dbReference type="Pfam" id="PF01551">
    <property type="entry name" value="Peptidase_M23"/>
    <property type="match status" value="1"/>
</dbReference>
<dbReference type="CDD" id="cd12797">
    <property type="entry name" value="M23_peptidase"/>
    <property type="match status" value="1"/>
</dbReference>
<dbReference type="RefSeq" id="WP_009376440.1">
    <property type="nucleotide sequence ID" value="NZ_CP065682.1"/>
</dbReference>
<dbReference type="AlphaFoldDB" id="A0A269ZCL4"/>
<evidence type="ECO:0000313" key="2">
    <source>
        <dbReference type="EMBL" id="PAK95260.1"/>
    </source>
</evidence>
<comment type="caution">
    <text evidence="2">The sequence shown here is derived from an EMBL/GenBank/DDBJ whole genome shotgun (WGS) entry which is preliminary data.</text>
</comment>
<dbReference type="EMBL" id="NCWY01000008">
    <property type="protein sequence ID" value="PAK95260.1"/>
    <property type="molecule type" value="Genomic_DNA"/>
</dbReference>